<dbReference type="GO" id="GO:0005576">
    <property type="term" value="C:extracellular region"/>
    <property type="evidence" value="ECO:0007669"/>
    <property type="project" value="TreeGrafter"/>
</dbReference>
<keyword evidence="3" id="KW-0328">Glycosyltransferase</keyword>
<evidence type="ECO:0000256" key="1">
    <source>
        <dbReference type="ARBA" id="ARBA00004752"/>
    </source>
</evidence>
<feature type="active site" description="Proton donor/acceptor" evidence="9">
    <location>
        <position position="182"/>
    </location>
</feature>
<dbReference type="GO" id="GO:0018104">
    <property type="term" value="P:peptidoglycan-protein cross-linking"/>
    <property type="evidence" value="ECO:0007669"/>
    <property type="project" value="TreeGrafter"/>
</dbReference>
<sequence>MDGAFPETAAKNPRKFGIMGQSCGFTIPNTGKKISQVTAMLKHDFLRRSLVLFCAGTGILLILAQWRTVASTTATAVDSLLAPSLAPVPPPARVNGLHLRVDLSLRRVFLYRSDRQLASYPIAVGQRGWETPLGAYQVMEMQRYPVWRHPLTDEIVPQGRDNPLGSRWIGFWDDGRHHIGFHGTPDAKLVGQPVSHGCLRMRNADIQTLYEQVSLGTPVIVED</sequence>
<gene>
    <name evidence="11" type="ORF">MiSe_14510</name>
</gene>
<dbReference type="AlphaFoldDB" id="A0AAV3WFK9"/>
<dbReference type="InterPro" id="IPR038063">
    <property type="entry name" value="Transpep_catalytic_dom"/>
</dbReference>
<keyword evidence="12" id="KW-1185">Reference proteome</keyword>
<evidence type="ECO:0000256" key="2">
    <source>
        <dbReference type="ARBA" id="ARBA00005992"/>
    </source>
</evidence>
<dbReference type="GO" id="GO:0071555">
    <property type="term" value="P:cell wall organization"/>
    <property type="evidence" value="ECO:0007669"/>
    <property type="project" value="UniProtKB-UniRule"/>
</dbReference>
<dbReference type="SUPFAM" id="SSF141523">
    <property type="entry name" value="L,D-transpeptidase catalytic domain-like"/>
    <property type="match status" value="1"/>
</dbReference>
<dbReference type="Pfam" id="PF03734">
    <property type="entry name" value="YkuD"/>
    <property type="match status" value="1"/>
</dbReference>
<evidence type="ECO:0000256" key="4">
    <source>
        <dbReference type="ARBA" id="ARBA00022679"/>
    </source>
</evidence>
<keyword evidence="7 9" id="KW-0573">Peptidoglycan synthesis</keyword>
<evidence type="ECO:0000256" key="6">
    <source>
        <dbReference type="ARBA" id="ARBA00022960"/>
    </source>
</evidence>
<feature type="domain" description="L,D-TPase catalytic" evidence="10">
    <location>
        <begin position="97"/>
        <end position="222"/>
    </location>
</feature>
<dbReference type="Proteomes" id="UP001050975">
    <property type="component" value="Unassembled WGS sequence"/>
</dbReference>
<evidence type="ECO:0000256" key="5">
    <source>
        <dbReference type="ARBA" id="ARBA00022801"/>
    </source>
</evidence>
<dbReference type="InterPro" id="IPR050979">
    <property type="entry name" value="LD-transpeptidase"/>
</dbReference>
<name>A0AAV3WFK9_9CYAN</name>
<evidence type="ECO:0000256" key="3">
    <source>
        <dbReference type="ARBA" id="ARBA00022676"/>
    </source>
</evidence>
<evidence type="ECO:0000313" key="11">
    <source>
        <dbReference type="EMBL" id="GET36699.1"/>
    </source>
</evidence>
<dbReference type="Gene3D" id="2.40.440.10">
    <property type="entry name" value="L,D-transpeptidase catalytic domain-like"/>
    <property type="match status" value="1"/>
</dbReference>
<evidence type="ECO:0000313" key="12">
    <source>
        <dbReference type="Proteomes" id="UP001050975"/>
    </source>
</evidence>
<comment type="similarity">
    <text evidence="2">Belongs to the YkuD family.</text>
</comment>
<reference evidence="11" key="1">
    <citation type="submission" date="2019-10" db="EMBL/GenBank/DDBJ databases">
        <title>Draft genome sequece of Microseira wollei NIES-4236.</title>
        <authorList>
            <person name="Yamaguchi H."/>
            <person name="Suzuki S."/>
            <person name="Kawachi M."/>
        </authorList>
    </citation>
    <scope>NUCLEOTIDE SEQUENCE</scope>
    <source>
        <strain evidence="11">NIES-4236</strain>
    </source>
</reference>
<evidence type="ECO:0000256" key="9">
    <source>
        <dbReference type="PROSITE-ProRule" id="PRU01373"/>
    </source>
</evidence>
<proteinExistence type="inferred from homology"/>
<dbReference type="GO" id="GO:0016757">
    <property type="term" value="F:glycosyltransferase activity"/>
    <property type="evidence" value="ECO:0007669"/>
    <property type="project" value="UniProtKB-KW"/>
</dbReference>
<dbReference type="PROSITE" id="PS52029">
    <property type="entry name" value="LD_TPASE"/>
    <property type="match status" value="1"/>
</dbReference>
<dbReference type="PANTHER" id="PTHR30582">
    <property type="entry name" value="L,D-TRANSPEPTIDASE"/>
    <property type="match status" value="1"/>
</dbReference>
<comment type="pathway">
    <text evidence="1 9">Cell wall biogenesis; peptidoglycan biosynthesis.</text>
</comment>
<dbReference type="CDD" id="cd16913">
    <property type="entry name" value="YkuD_like"/>
    <property type="match status" value="1"/>
</dbReference>
<evidence type="ECO:0000256" key="8">
    <source>
        <dbReference type="ARBA" id="ARBA00023316"/>
    </source>
</evidence>
<keyword evidence="4" id="KW-0808">Transferase</keyword>
<keyword evidence="8 9" id="KW-0961">Cell wall biogenesis/degradation</keyword>
<comment type="caution">
    <text evidence="11">The sequence shown here is derived from an EMBL/GenBank/DDBJ whole genome shotgun (WGS) entry which is preliminary data.</text>
</comment>
<dbReference type="GO" id="GO:0071972">
    <property type="term" value="F:peptidoglycan L,D-transpeptidase activity"/>
    <property type="evidence" value="ECO:0007669"/>
    <property type="project" value="TreeGrafter"/>
</dbReference>
<organism evidence="11 12">
    <name type="scientific">Microseira wollei NIES-4236</name>
    <dbReference type="NCBI Taxonomy" id="2530354"/>
    <lineage>
        <taxon>Bacteria</taxon>
        <taxon>Bacillati</taxon>
        <taxon>Cyanobacteriota</taxon>
        <taxon>Cyanophyceae</taxon>
        <taxon>Oscillatoriophycideae</taxon>
        <taxon>Aerosakkonematales</taxon>
        <taxon>Aerosakkonemataceae</taxon>
        <taxon>Microseira</taxon>
    </lineage>
</organism>
<keyword evidence="6 9" id="KW-0133">Cell shape</keyword>
<feature type="active site" description="Nucleophile" evidence="9">
    <location>
        <position position="198"/>
    </location>
</feature>
<evidence type="ECO:0000259" key="10">
    <source>
        <dbReference type="PROSITE" id="PS52029"/>
    </source>
</evidence>
<accession>A0AAV3WFK9</accession>
<dbReference type="InterPro" id="IPR005490">
    <property type="entry name" value="LD_TPept_cat_dom"/>
</dbReference>
<dbReference type="PANTHER" id="PTHR30582:SF24">
    <property type="entry name" value="L,D-TRANSPEPTIDASE ERFK_SRFK-RELATED"/>
    <property type="match status" value="1"/>
</dbReference>
<keyword evidence="5" id="KW-0378">Hydrolase</keyword>
<dbReference type="GO" id="GO:0008360">
    <property type="term" value="P:regulation of cell shape"/>
    <property type="evidence" value="ECO:0007669"/>
    <property type="project" value="UniProtKB-UniRule"/>
</dbReference>
<evidence type="ECO:0000256" key="7">
    <source>
        <dbReference type="ARBA" id="ARBA00022984"/>
    </source>
</evidence>
<dbReference type="EMBL" id="BLAY01000016">
    <property type="protein sequence ID" value="GET36699.1"/>
    <property type="molecule type" value="Genomic_DNA"/>
</dbReference>
<protein>
    <submittedName>
        <fullName evidence="11">ErfK/YbiS/YcfS/YnhG family protein</fullName>
    </submittedName>
</protein>